<name>A0ABV4WE90_9CYAN</name>
<keyword evidence="1" id="KW-1133">Transmembrane helix</keyword>
<dbReference type="RefSeq" id="WP_413275474.1">
    <property type="nucleotide sequence ID" value="NZ_JBHFNT010000005.1"/>
</dbReference>
<protein>
    <recommendedName>
        <fullName evidence="4">Pentapeptide repeat-containing protein</fullName>
    </recommendedName>
</protein>
<dbReference type="Proteomes" id="UP001576780">
    <property type="component" value="Unassembled WGS sequence"/>
</dbReference>
<gene>
    <name evidence="2" type="ORF">ACE1CA_00535</name>
</gene>
<accession>A0ABV4WE90</accession>
<reference evidence="2 3" key="1">
    <citation type="submission" date="2024-09" db="EMBL/GenBank/DDBJ databases">
        <title>Floridaenema gen nov. (Aerosakkonemataceae, Aerosakkonematales ord. nov., Cyanobacteria) from benthic tropical and subtropical fresh waters, with the description of four new species.</title>
        <authorList>
            <person name="Moretto J.A."/>
            <person name="Berthold D.E."/>
            <person name="Lefler F.W."/>
            <person name="Huang I.-S."/>
            <person name="Laughinghouse H. IV."/>
        </authorList>
    </citation>
    <scope>NUCLEOTIDE SEQUENCE [LARGE SCALE GENOMIC DNA]</scope>
    <source>
        <strain evidence="2 3">BLCC-F167</strain>
    </source>
</reference>
<proteinExistence type="predicted"/>
<evidence type="ECO:0000313" key="3">
    <source>
        <dbReference type="Proteomes" id="UP001576780"/>
    </source>
</evidence>
<keyword evidence="1" id="KW-0812">Transmembrane</keyword>
<feature type="transmembrane region" description="Helical" evidence="1">
    <location>
        <begin position="444"/>
        <end position="464"/>
    </location>
</feature>
<keyword evidence="1" id="KW-0472">Membrane</keyword>
<feature type="transmembrane region" description="Helical" evidence="1">
    <location>
        <begin position="379"/>
        <end position="399"/>
    </location>
</feature>
<feature type="non-terminal residue" evidence="2">
    <location>
        <position position="1"/>
    </location>
</feature>
<dbReference type="EMBL" id="JBHFNT010000005">
    <property type="protein sequence ID" value="MFB2832998.1"/>
    <property type="molecule type" value="Genomic_DNA"/>
</dbReference>
<keyword evidence="3" id="KW-1185">Reference proteome</keyword>
<evidence type="ECO:0008006" key="4">
    <source>
        <dbReference type="Google" id="ProtNLM"/>
    </source>
</evidence>
<organism evidence="2 3">
    <name type="scientific">Floridaenema evergladense BLCC-F167</name>
    <dbReference type="NCBI Taxonomy" id="3153639"/>
    <lineage>
        <taxon>Bacteria</taxon>
        <taxon>Bacillati</taxon>
        <taxon>Cyanobacteriota</taxon>
        <taxon>Cyanophyceae</taxon>
        <taxon>Oscillatoriophycideae</taxon>
        <taxon>Aerosakkonematales</taxon>
        <taxon>Aerosakkonemataceae</taxon>
        <taxon>Floridanema</taxon>
        <taxon>Floridanema evergladense</taxon>
    </lineage>
</organism>
<evidence type="ECO:0000313" key="2">
    <source>
        <dbReference type="EMBL" id="MFB2832998.1"/>
    </source>
</evidence>
<evidence type="ECO:0000256" key="1">
    <source>
        <dbReference type="SAM" id="Phobius"/>
    </source>
</evidence>
<sequence>IRNCDFEVDFTGKGEQYPHKIFLFENCSFLNTVNFNRLHGVHFKECSFSLDVNIESKYTELEFIDCQFTHSLQVNANVQNLFVADRCNIGKNFHISGNLNQGLNLFNINCGDRLTLSKMELLGDLQIQNIESSFVSLDLGVNITGNATIFHAKTNGIELDELTVTRQTHLGAINSGTLRLMGIHSPWLSLEDIKIEHRVDFFIDTIKNCLIEKIQSKDFTIKGVIGKESFIKFSDSNFETLEIIEVKNNGILEFNRLTIQQQWKLLVSDLRKTDFINCSFHTSSWLFENSKIIDIFMVGSSLPNEVVNQHGKRDNIQARLAYGQLHKAMLSMGDNVSALEYQSLEIKAHYREIEWLSRKWLTKFNLFLNYISNDFGRSWGRGLVFSLLVSIAFFWGLVISTDEFTISLPITLDFSLSASFFRFINPLRFFETEKIFESAGNLQLSWISYIIDFTARVLIAYGFYQTIQAFRRMGKS</sequence>
<comment type="caution">
    <text evidence="2">The sequence shown here is derived from an EMBL/GenBank/DDBJ whole genome shotgun (WGS) entry which is preliminary data.</text>
</comment>